<dbReference type="PANTHER" id="PTHR33112">
    <property type="entry name" value="DOMAIN PROTEIN, PUTATIVE-RELATED"/>
    <property type="match status" value="1"/>
</dbReference>
<dbReference type="Proteomes" id="UP000800035">
    <property type="component" value="Unassembled WGS sequence"/>
</dbReference>
<evidence type="ECO:0000313" key="2">
    <source>
        <dbReference type="Proteomes" id="UP000800035"/>
    </source>
</evidence>
<reference evidence="1" key="1">
    <citation type="journal article" date="2020" name="Stud. Mycol.">
        <title>101 Dothideomycetes genomes: a test case for predicting lifestyles and emergence of pathogens.</title>
        <authorList>
            <person name="Haridas S."/>
            <person name="Albert R."/>
            <person name="Binder M."/>
            <person name="Bloem J."/>
            <person name="Labutti K."/>
            <person name="Salamov A."/>
            <person name="Andreopoulos B."/>
            <person name="Baker S."/>
            <person name="Barry K."/>
            <person name="Bills G."/>
            <person name="Bluhm B."/>
            <person name="Cannon C."/>
            <person name="Castanera R."/>
            <person name="Culley D."/>
            <person name="Daum C."/>
            <person name="Ezra D."/>
            <person name="Gonzalez J."/>
            <person name="Henrissat B."/>
            <person name="Kuo A."/>
            <person name="Liang C."/>
            <person name="Lipzen A."/>
            <person name="Lutzoni F."/>
            <person name="Magnuson J."/>
            <person name="Mondo S."/>
            <person name="Nolan M."/>
            <person name="Ohm R."/>
            <person name="Pangilinan J."/>
            <person name="Park H.-J."/>
            <person name="Ramirez L."/>
            <person name="Alfaro M."/>
            <person name="Sun H."/>
            <person name="Tritt A."/>
            <person name="Yoshinaga Y."/>
            <person name="Zwiers L.-H."/>
            <person name="Turgeon B."/>
            <person name="Goodwin S."/>
            <person name="Spatafora J."/>
            <person name="Crous P."/>
            <person name="Grigoriev I."/>
        </authorList>
    </citation>
    <scope>NUCLEOTIDE SEQUENCE</scope>
    <source>
        <strain evidence="1">CBS 675.92</strain>
    </source>
</reference>
<dbReference type="AlphaFoldDB" id="A0A6A5UFW2"/>
<proteinExistence type="predicted"/>
<dbReference type="EMBL" id="ML976977">
    <property type="protein sequence ID" value="KAF1963668.1"/>
    <property type="molecule type" value="Genomic_DNA"/>
</dbReference>
<evidence type="ECO:0000313" key="1">
    <source>
        <dbReference type="EMBL" id="KAF1963668.1"/>
    </source>
</evidence>
<name>A0A6A5UFW2_9PLEO</name>
<sequence length="187" mass="21859">MFYGQPLSDPDCWRQFTLMKRGWIFQERLLSPCSIYFGDRIRWECSQLQACEVFPKGSPSVSCFAPWGLDGTPLRVNGLLFDKNPIWKGTMGRFQPTDERELNRKWLFLVQEFAACQLTFPSDCFQAISGLARHFQKVHGDQYVAGLWRRDLCSGLLWNQDCDMEDPQYLSEYRGEYQSISMCTTIY</sequence>
<dbReference type="OrthoDB" id="2958217at2759"/>
<evidence type="ECO:0008006" key="3">
    <source>
        <dbReference type="Google" id="ProtNLM"/>
    </source>
</evidence>
<keyword evidence="2" id="KW-1185">Reference proteome</keyword>
<dbReference type="PANTHER" id="PTHR33112:SF15">
    <property type="entry name" value="HETEROKARYON INCOMPATIBILITY DOMAIN-CONTAINING PROTEIN"/>
    <property type="match status" value="1"/>
</dbReference>
<organism evidence="1 2">
    <name type="scientific">Byssothecium circinans</name>
    <dbReference type="NCBI Taxonomy" id="147558"/>
    <lineage>
        <taxon>Eukaryota</taxon>
        <taxon>Fungi</taxon>
        <taxon>Dikarya</taxon>
        <taxon>Ascomycota</taxon>
        <taxon>Pezizomycotina</taxon>
        <taxon>Dothideomycetes</taxon>
        <taxon>Pleosporomycetidae</taxon>
        <taxon>Pleosporales</taxon>
        <taxon>Massarineae</taxon>
        <taxon>Massarinaceae</taxon>
        <taxon>Byssothecium</taxon>
    </lineage>
</organism>
<protein>
    <recommendedName>
        <fullName evidence="3">Heterokaryon incompatibility domain-containing protein</fullName>
    </recommendedName>
</protein>
<gene>
    <name evidence="1" type="ORF">CC80DRAFT_397713</name>
</gene>
<accession>A0A6A5UFW2</accession>